<dbReference type="EMBL" id="CAMAPF010000150">
    <property type="protein sequence ID" value="CAH9109011.1"/>
    <property type="molecule type" value="Genomic_DNA"/>
</dbReference>
<feature type="domain" description="SP-RING-type" evidence="13">
    <location>
        <begin position="342"/>
        <end position="425"/>
    </location>
</feature>
<dbReference type="SUPFAM" id="SSF57903">
    <property type="entry name" value="FYVE/PHD zinc finger"/>
    <property type="match status" value="1"/>
</dbReference>
<dbReference type="InterPro" id="IPR031141">
    <property type="entry name" value="SIZ1/2_SP-RING"/>
</dbReference>
<dbReference type="InterPro" id="IPR004181">
    <property type="entry name" value="Znf_MIZ"/>
</dbReference>
<proteinExistence type="inferred from homology"/>
<dbReference type="PROSITE" id="PS01359">
    <property type="entry name" value="ZF_PHD_1"/>
    <property type="match status" value="1"/>
</dbReference>
<evidence type="ECO:0000313" key="15">
    <source>
        <dbReference type="Proteomes" id="UP001152523"/>
    </source>
</evidence>
<dbReference type="GO" id="GO:0005634">
    <property type="term" value="C:nucleus"/>
    <property type="evidence" value="ECO:0007669"/>
    <property type="project" value="UniProtKB-SubCell"/>
</dbReference>
<dbReference type="PANTHER" id="PTHR10782:SF102">
    <property type="entry name" value="E3 SUMO-PROTEIN LIGASE SIZ1"/>
    <property type="match status" value="1"/>
</dbReference>
<dbReference type="PANTHER" id="PTHR10782">
    <property type="entry name" value="ZINC FINGER MIZ DOMAIN-CONTAINING PROTEIN"/>
    <property type="match status" value="1"/>
</dbReference>
<dbReference type="Gene3D" id="1.10.720.30">
    <property type="entry name" value="SAP domain"/>
    <property type="match status" value="1"/>
</dbReference>
<evidence type="ECO:0000313" key="14">
    <source>
        <dbReference type="EMBL" id="CAH9109011.1"/>
    </source>
</evidence>
<keyword evidence="8" id="KW-0862">Zinc</keyword>
<comment type="pathway">
    <text evidence="2">Protein modification; protein sumoylation.</text>
</comment>
<keyword evidence="6 10" id="KW-0863">Zinc-finger</keyword>
<accession>A0AAV0DWA7</accession>
<dbReference type="InterPro" id="IPR019786">
    <property type="entry name" value="Zinc_finger_PHD-type_CS"/>
</dbReference>
<dbReference type="PROSITE" id="PS50800">
    <property type="entry name" value="SAP"/>
    <property type="match status" value="1"/>
</dbReference>
<keyword evidence="9" id="KW-0539">Nucleus</keyword>
<keyword evidence="7" id="KW-0833">Ubl conjugation pathway</keyword>
<evidence type="ECO:0000256" key="6">
    <source>
        <dbReference type="ARBA" id="ARBA00022771"/>
    </source>
</evidence>
<keyword evidence="4" id="KW-0808">Transferase</keyword>
<feature type="compositionally biased region" description="Polar residues" evidence="11">
    <location>
        <begin position="745"/>
        <end position="754"/>
    </location>
</feature>
<dbReference type="Pfam" id="PF02891">
    <property type="entry name" value="zf-MIZ"/>
    <property type="match status" value="1"/>
</dbReference>
<dbReference type="InterPro" id="IPR003034">
    <property type="entry name" value="SAP_dom"/>
</dbReference>
<evidence type="ECO:0000259" key="13">
    <source>
        <dbReference type="PROSITE" id="PS51044"/>
    </source>
</evidence>
<dbReference type="PROSITE" id="PS51044">
    <property type="entry name" value="ZF_SP_RING"/>
    <property type="match status" value="1"/>
</dbReference>
<evidence type="ECO:0000256" key="5">
    <source>
        <dbReference type="ARBA" id="ARBA00022723"/>
    </source>
</evidence>
<reference evidence="14" key="1">
    <citation type="submission" date="2022-07" db="EMBL/GenBank/DDBJ databases">
        <authorList>
            <person name="Macas J."/>
            <person name="Novak P."/>
            <person name="Neumann P."/>
        </authorList>
    </citation>
    <scope>NUCLEOTIDE SEQUENCE</scope>
</reference>
<evidence type="ECO:0000256" key="8">
    <source>
        <dbReference type="ARBA" id="ARBA00022833"/>
    </source>
</evidence>
<dbReference type="SMART" id="SM00513">
    <property type="entry name" value="SAP"/>
    <property type="match status" value="1"/>
</dbReference>
<evidence type="ECO:0000256" key="10">
    <source>
        <dbReference type="PROSITE-ProRule" id="PRU00452"/>
    </source>
</evidence>
<dbReference type="Pfam" id="PF02037">
    <property type="entry name" value="SAP"/>
    <property type="match status" value="1"/>
</dbReference>
<dbReference type="SUPFAM" id="SSF68906">
    <property type="entry name" value="SAP domain"/>
    <property type="match status" value="1"/>
</dbReference>
<evidence type="ECO:0000256" key="7">
    <source>
        <dbReference type="ARBA" id="ARBA00022786"/>
    </source>
</evidence>
<evidence type="ECO:0000256" key="9">
    <source>
        <dbReference type="ARBA" id="ARBA00023242"/>
    </source>
</evidence>
<dbReference type="CDD" id="cd16792">
    <property type="entry name" value="SP-RING_Siz-like"/>
    <property type="match status" value="1"/>
</dbReference>
<dbReference type="GO" id="GO:0000785">
    <property type="term" value="C:chromatin"/>
    <property type="evidence" value="ECO:0007669"/>
    <property type="project" value="TreeGrafter"/>
</dbReference>
<comment type="caution">
    <text evidence="14">The sequence shown here is derived from an EMBL/GenBank/DDBJ whole genome shotgun (WGS) entry which is preliminary data.</text>
</comment>
<protein>
    <recommendedName>
        <fullName evidence="16">E3 SUMO-protein ligase SIZ1</fullName>
    </recommendedName>
</protein>
<dbReference type="InterPro" id="IPR001965">
    <property type="entry name" value="Znf_PHD"/>
</dbReference>
<evidence type="ECO:0000256" key="3">
    <source>
        <dbReference type="ARBA" id="ARBA00005383"/>
    </source>
</evidence>
<feature type="region of interest" description="Disordered" evidence="11">
    <location>
        <begin position="743"/>
        <end position="799"/>
    </location>
</feature>
<evidence type="ECO:0008006" key="16">
    <source>
        <dbReference type="Google" id="ProtNLM"/>
    </source>
</evidence>
<comment type="similarity">
    <text evidence="3">Belongs to the PIAS family.</text>
</comment>
<dbReference type="GO" id="GO:0061665">
    <property type="term" value="F:SUMO ligase activity"/>
    <property type="evidence" value="ECO:0007669"/>
    <property type="project" value="TreeGrafter"/>
</dbReference>
<dbReference type="Proteomes" id="UP001152523">
    <property type="component" value="Unassembled WGS sequence"/>
</dbReference>
<dbReference type="SMART" id="SM00249">
    <property type="entry name" value="PHD"/>
    <property type="match status" value="1"/>
</dbReference>
<sequence>MDSLGDLKDKLAKFRIKELKDALTKLGLPKQGTKKVLFDRILAIFYDDQGMCAKKTVIAKEKVVNIVDDIYRKMHVYGTPASKPLGFSHGSTVKLNDEIEDYNKTYRIQCPCGNTVQTESMIKCEDPKCHVRQHIRCVVIPEKDVESGIPTTPHKTFYCELCRLSRLDPFWESVSNPLLPVKLTITDIPPDGTSPVQSIEKTFQLTRAETDLVEKQEYDIQAWCMLLNDKVQFRMHWPLHTSLQLNGVPVRVINRPGSQLLGANGRDDGPIITTCIREGINKISMAGIDARVFCFGVRVVKKRTVQQILNCIPKESDGERFEDALARACRVGGGDVAENADSDSDLQIVDDFISVNLRCPMSGSRIKVAGRFQPCTHKGCFDLEVFVEINRRSRKWQCPICLKNYSLEHIIIDPYLNRITSKLKNCAENVMEIEVKHDGSWRVKAGGDLGSLGDLVQWHLPNGNLCTSSDAESDKPNPEILKCQDGCSNGHGNLRVGLKKNPNGVWQISKPEEIIAMSSSSDTVIGKEGCDDVSVNQDYSGVENEPVQLGNGELIVLSDSDEENELLMIPGNEVPTYSFQKNGIPDSYGNEDRPTFPDSQIGILNTTTTTTIDSNNEFGIETWPSPHNIQRLVPGFQIFNSNADVQHNPISGCGFPTDMGSVGAVTESSVVYANANINSSLVVNNPFSFGDVDPSLQMFIPNIPSDTSSMADPNMRDQPLDATTCAPSEDWFSLSLGSGGDIGATSDSTGANGLNSVSVNDNKSNKTRREGPGSPFAFPRKRRSARPRPYPNIDYFDST</sequence>
<dbReference type="InterPro" id="IPR011011">
    <property type="entry name" value="Znf_FYVE_PHD"/>
</dbReference>
<evidence type="ECO:0000256" key="4">
    <source>
        <dbReference type="ARBA" id="ARBA00022679"/>
    </source>
</evidence>
<evidence type="ECO:0000256" key="11">
    <source>
        <dbReference type="SAM" id="MobiDB-lite"/>
    </source>
</evidence>
<dbReference type="InterPro" id="IPR036361">
    <property type="entry name" value="SAP_dom_sf"/>
</dbReference>
<comment type="subcellular location">
    <subcellularLocation>
        <location evidence="1">Nucleus</location>
    </subcellularLocation>
</comment>
<keyword evidence="15" id="KW-1185">Reference proteome</keyword>
<keyword evidence="5" id="KW-0479">Metal-binding</keyword>
<dbReference type="GO" id="GO:0016925">
    <property type="term" value="P:protein sumoylation"/>
    <property type="evidence" value="ECO:0007669"/>
    <property type="project" value="UniProtKB-ARBA"/>
</dbReference>
<dbReference type="AlphaFoldDB" id="A0AAV0DWA7"/>
<dbReference type="Gene3D" id="3.30.40.10">
    <property type="entry name" value="Zinc/RING finger domain, C3HC4 (zinc finger)"/>
    <property type="match status" value="2"/>
</dbReference>
<gene>
    <name evidence="14" type="ORF">CEPIT_LOCUS18544</name>
</gene>
<evidence type="ECO:0000259" key="12">
    <source>
        <dbReference type="PROSITE" id="PS50800"/>
    </source>
</evidence>
<dbReference type="InterPro" id="IPR013083">
    <property type="entry name" value="Znf_RING/FYVE/PHD"/>
</dbReference>
<evidence type="ECO:0000256" key="2">
    <source>
        <dbReference type="ARBA" id="ARBA00004718"/>
    </source>
</evidence>
<organism evidence="14 15">
    <name type="scientific">Cuscuta epithymum</name>
    <dbReference type="NCBI Taxonomy" id="186058"/>
    <lineage>
        <taxon>Eukaryota</taxon>
        <taxon>Viridiplantae</taxon>
        <taxon>Streptophyta</taxon>
        <taxon>Embryophyta</taxon>
        <taxon>Tracheophyta</taxon>
        <taxon>Spermatophyta</taxon>
        <taxon>Magnoliopsida</taxon>
        <taxon>eudicotyledons</taxon>
        <taxon>Gunneridae</taxon>
        <taxon>Pentapetalae</taxon>
        <taxon>asterids</taxon>
        <taxon>lamiids</taxon>
        <taxon>Solanales</taxon>
        <taxon>Convolvulaceae</taxon>
        <taxon>Cuscuteae</taxon>
        <taxon>Cuscuta</taxon>
        <taxon>Cuscuta subgen. Cuscuta</taxon>
    </lineage>
</organism>
<feature type="domain" description="SAP" evidence="12">
    <location>
        <begin position="11"/>
        <end position="45"/>
    </location>
</feature>
<evidence type="ECO:0000256" key="1">
    <source>
        <dbReference type="ARBA" id="ARBA00004123"/>
    </source>
</evidence>
<dbReference type="GO" id="GO:0008270">
    <property type="term" value="F:zinc ion binding"/>
    <property type="evidence" value="ECO:0007669"/>
    <property type="project" value="UniProtKB-KW"/>
</dbReference>
<name>A0AAV0DWA7_9ASTE</name>